<dbReference type="SMART" id="SM00671">
    <property type="entry name" value="SEL1"/>
    <property type="match status" value="5"/>
</dbReference>
<evidence type="ECO:0000313" key="8">
    <source>
        <dbReference type="Proteomes" id="UP000504627"/>
    </source>
</evidence>
<evidence type="ECO:0000256" key="2">
    <source>
        <dbReference type="ARBA" id="ARBA00022490"/>
    </source>
</evidence>
<dbReference type="CTD" id="55805"/>
<evidence type="ECO:0000256" key="7">
    <source>
        <dbReference type="SAM" id="MobiDB-lite"/>
    </source>
</evidence>
<evidence type="ECO:0000256" key="1">
    <source>
        <dbReference type="ARBA" id="ARBA00004496"/>
    </source>
</evidence>
<keyword evidence="3" id="KW-0677">Repeat</keyword>
<dbReference type="InterPro" id="IPR006597">
    <property type="entry name" value="Sel1-like"/>
</dbReference>
<feature type="region of interest" description="Disordered" evidence="7">
    <location>
        <begin position="1"/>
        <end position="72"/>
    </location>
</feature>
<dbReference type="SUPFAM" id="SSF81901">
    <property type="entry name" value="HCP-like"/>
    <property type="match status" value="1"/>
</dbReference>
<feature type="compositionally biased region" description="Low complexity" evidence="7">
    <location>
        <begin position="30"/>
        <end position="40"/>
    </location>
</feature>
<comment type="function">
    <text evidence="5">May act as an adapter that regulates LRP2 function.</text>
</comment>
<dbReference type="RefSeq" id="XP_039244658.1">
    <property type="nucleotide sequence ID" value="XM_039388724.1"/>
</dbReference>
<keyword evidence="8" id="KW-1185">Reference proteome</keyword>
<evidence type="ECO:0000313" key="9">
    <source>
        <dbReference type="RefSeq" id="XP_039244658.1"/>
    </source>
</evidence>
<reference evidence="9" key="1">
    <citation type="submission" date="2025-08" db="UniProtKB">
        <authorList>
            <consortium name="RefSeq"/>
        </authorList>
    </citation>
    <scope>IDENTIFICATION</scope>
    <source>
        <tissue evidence="9">Muscle</tissue>
    </source>
</reference>
<dbReference type="PANTHER" id="PTHR44554">
    <property type="entry name" value="LRP2-BINDING PROTEIN"/>
    <property type="match status" value="1"/>
</dbReference>
<dbReference type="InterPro" id="IPR011990">
    <property type="entry name" value="TPR-like_helical_dom_sf"/>
</dbReference>
<dbReference type="AlphaFoldDB" id="A0A7R5L275"/>
<evidence type="ECO:0000256" key="6">
    <source>
        <dbReference type="ARBA" id="ARBA00039954"/>
    </source>
</evidence>
<keyword evidence="2" id="KW-0963">Cytoplasm</keyword>
<organism evidence="8 9">
    <name type="scientific">Pipra filicauda</name>
    <name type="common">Wire-tailed manakin</name>
    <dbReference type="NCBI Taxonomy" id="649802"/>
    <lineage>
        <taxon>Eukaryota</taxon>
        <taxon>Metazoa</taxon>
        <taxon>Chordata</taxon>
        <taxon>Craniata</taxon>
        <taxon>Vertebrata</taxon>
        <taxon>Euteleostomi</taxon>
        <taxon>Archelosauria</taxon>
        <taxon>Archosauria</taxon>
        <taxon>Dinosauria</taxon>
        <taxon>Saurischia</taxon>
        <taxon>Theropoda</taxon>
        <taxon>Coelurosauria</taxon>
        <taxon>Aves</taxon>
        <taxon>Neognathae</taxon>
        <taxon>Neoaves</taxon>
        <taxon>Telluraves</taxon>
        <taxon>Australaves</taxon>
        <taxon>Passeriformes</taxon>
        <taxon>Pipridae</taxon>
        <taxon>Pipra</taxon>
    </lineage>
</organism>
<evidence type="ECO:0000256" key="4">
    <source>
        <dbReference type="ARBA" id="ARBA00022803"/>
    </source>
</evidence>
<evidence type="ECO:0000256" key="5">
    <source>
        <dbReference type="ARBA" id="ARBA00037614"/>
    </source>
</evidence>
<proteinExistence type="predicted"/>
<dbReference type="PANTHER" id="PTHR44554:SF1">
    <property type="entry name" value="LRP2-BINDING PROTEIN"/>
    <property type="match status" value="1"/>
</dbReference>
<gene>
    <name evidence="9" type="primary">LOC113995408</name>
</gene>
<dbReference type="GO" id="GO:0005737">
    <property type="term" value="C:cytoplasm"/>
    <property type="evidence" value="ECO:0007669"/>
    <property type="project" value="UniProtKB-SubCell"/>
</dbReference>
<dbReference type="Proteomes" id="UP000504627">
    <property type="component" value="Unplaced"/>
</dbReference>
<name>A0A7R5L275_9PASS</name>
<evidence type="ECO:0000256" key="3">
    <source>
        <dbReference type="ARBA" id="ARBA00022737"/>
    </source>
</evidence>
<accession>A0A7R5L275</accession>
<sequence length="428" mass="47379">MERCQVPPQAGLGRGGPRVRSGGRSGGAGSSDPARAAAAPLRHRAPARRDRAPPARRARPQPPSGAGLPGGFDRRCWMALHSERLPPDCSAQPAPGTPGDDRIYAALFAKLKELLAWRASDGDPPAPFLDGQRYYEQGLYEEALTQFKKIEDTDFQAMFQLGVMYYDGLGTEKDPERAVEYMNKILNSDSPKARHLKVAAAYNLGRAYYEGCGVKHSTEEAERLWLIAADNGNPKASVKAQSTLGMLYSMPVLKDLKEAFFWHSEACDNGNLESQGALGIMYLYGQGIRQNTKAALKCLREAAERGNIYAQGHLVEYYYTKKFYSKAADLAKRTTENNDINMLAKKADCHPTYVAKGVAMAAFYLARCLQLGRGIKQDQDAAKKYYSKIFFHEELNSKCKCSPLPAKFLLLFYIGISLLNESSEVMNY</sequence>
<dbReference type="InParanoid" id="A0A7R5L275"/>
<dbReference type="Gene3D" id="1.25.40.10">
    <property type="entry name" value="Tetratricopeptide repeat domain"/>
    <property type="match status" value="1"/>
</dbReference>
<protein>
    <recommendedName>
        <fullName evidence="6">LRP2-binding protein</fullName>
    </recommendedName>
</protein>
<dbReference type="GeneID" id="113995408"/>
<keyword evidence="4" id="KW-0802">TPR repeat</keyword>
<dbReference type="Pfam" id="PF08238">
    <property type="entry name" value="Sel1"/>
    <property type="match status" value="5"/>
</dbReference>
<dbReference type="InterPro" id="IPR052323">
    <property type="entry name" value="LRP2-binding"/>
</dbReference>
<comment type="subcellular location">
    <subcellularLocation>
        <location evidence="1">Cytoplasm</location>
    </subcellularLocation>
</comment>